<evidence type="ECO:0000256" key="1">
    <source>
        <dbReference type="SAM" id="MobiDB-lite"/>
    </source>
</evidence>
<feature type="region of interest" description="Disordered" evidence="1">
    <location>
        <begin position="1"/>
        <end position="47"/>
    </location>
</feature>
<reference evidence="3" key="1">
    <citation type="journal article" date="2023" name="Proc. Natl. Acad. Sci. U.S.A.">
        <title>Genomic and structural basis for evolution of tropane alkaloid biosynthesis.</title>
        <authorList>
            <person name="Wanga Y.-J."/>
            <person name="Taina T."/>
            <person name="Yua J.-Y."/>
            <person name="Lia J."/>
            <person name="Xua B."/>
            <person name="Chenc J."/>
            <person name="D'Auriad J.C."/>
            <person name="Huanga J.-P."/>
            <person name="Huanga S.-X."/>
        </authorList>
    </citation>
    <scope>NUCLEOTIDE SEQUENCE [LARGE SCALE GENOMIC DNA]</scope>
    <source>
        <strain evidence="3">cv. KIB-2019</strain>
    </source>
</reference>
<evidence type="ECO:0000313" key="3">
    <source>
        <dbReference type="Proteomes" id="UP001152561"/>
    </source>
</evidence>
<evidence type="ECO:0000313" key="2">
    <source>
        <dbReference type="EMBL" id="KAJ8539640.1"/>
    </source>
</evidence>
<gene>
    <name evidence="2" type="ORF">K7X08_013892</name>
</gene>
<proteinExistence type="predicted"/>
<protein>
    <submittedName>
        <fullName evidence="2">Uncharacterized protein</fullName>
    </submittedName>
</protein>
<name>A0A9Q1LKZ7_9SOLA</name>
<accession>A0A9Q1LKZ7</accession>
<organism evidence="2 3">
    <name type="scientific">Anisodus acutangulus</name>
    <dbReference type="NCBI Taxonomy" id="402998"/>
    <lineage>
        <taxon>Eukaryota</taxon>
        <taxon>Viridiplantae</taxon>
        <taxon>Streptophyta</taxon>
        <taxon>Embryophyta</taxon>
        <taxon>Tracheophyta</taxon>
        <taxon>Spermatophyta</taxon>
        <taxon>Magnoliopsida</taxon>
        <taxon>eudicotyledons</taxon>
        <taxon>Gunneridae</taxon>
        <taxon>Pentapetalae</taxon>
        <taxon>asterids</taxon>
        <taxon>lamiids</taxon>
        <taxon>Solanales</taxon>
        <taxon>Solanaceae</taxon>
        <taxon>Solanoideae</taxon>
        <taxon>Hyoscyameae</taxon>
        <taxon>Anisodus</taxon>
    </lineage>
</organism>
<feature type="compositionally biased region" description="Basic and acidic residues" evidence="1">
    <location>
        <begin position="14"/>
        <end position="34"/>
    </location>
</feature>
<sequence length="188" mass="20604">MKDGDQVGDDAMDECMKVGDDVGDGADKISRDEQELGVSKNSGDELEDHVADEEKNVMEKVDWSAVPDTEFFKFTQSCSDKSVVAGAEKNVVVTKVEKNVGGASAELGKGVVILDDTSILARRPRKKIKACNSSYLTNFKSCGTSIQAHVMPRTKSVFLIKHHFEISIESAIDLNLTKKYINFIARSL</sequence>
<dbReference type="Proteomes" id="UP001152561">
    <property type="component" value="Unassembled WGS sequence"/>
</dbReference>
<feature type="compositionally biased region" description="Acidic residues" evidence="1">
    <location>
        <begin position="1"/>
        <end position="13"/>
    </location>
</feature>
<dbReference type="AlphaFoldDB" id="A0A9Q1LKZ7"/>
<keyword evidence="3" id="KW-1185">Reference proteome</keyword>
<dbReference type="EMBL" id="JAJAGQ010000016">
    <property type="protein sequence ID" value="KAJ8539640.1"/>
    <property type="molecule type" value="Genomic_DNA"/>
</dbReference>
<comment type="caution">
    <text evidence="2">The sequence shown here is derived from an EMBL/GenBank/DDBJ whole genome shotgun (WGS) entry which is preliminary data.</text>
</comment>